<dbReference type="Gene3D" id="3.30.720.110">
    <property type="match status" value="1"/>
</dbReference>
<comment type="caution">
    <text evidence="2">The sequence shown here is derived from an EMBL/GenBank/DDBJ whole genome shotgun (WGS) entry which is preliminary data.</text>
</comment>
<dbReference type="RefSeq" id="WP_133613549.1">
    <property type="nucleotide sequence ID" value="NZ_SNYW01000008.1"/>
</dbReference>
<dbReference type="PANTHER" id="PTHR34109">
    <property type="entry name" value="BNAUNNG04460D PROTEIN-RELATED"/>
    <property type="match status" value="1"/>
</dbReference>
<dbReference type="Gene3D" id="3.30.720.120">
    <property type="match status" value="1"/>
</dbReference>
<dbReference type="PROSITE" id="PS51819">
    <property type="entry name" value="VOC"/>
    <property type="match status" value="1"/>
</dbReference>
<reference evidence="2 3" key="1">
    <citation type="submission" date="2019-03" db="EMBL/GenBank/DDBJ databases">
        <title>Genomic Encyclopedia of Type Strains, Phase III (KMG-III): the genomes of soil and plant-associated and newly described type strains.</title>
        <authorList>
            <person name="Whitman W."/>
        </authorList>
    </citation>
    <scope>NUCLEOTIDE SEQUENCE [LARGE SCALE GENOMIC DNA]</scope>
    <source>
        <strain evidence="2 3">CGMCC 1.7660</strain>
    </source>
</reference>
<name>A0A4R6WRS9_9PROT</name>
<proteinExistence type="predicted"/>
<dbReference type="OrthoDB" id="9806868at2"/>
<protein>
    <submittedName>
        <fullName evidence="2">Putative glyoxalase superfamily protein PhnB</fullName>
    </submittedName>
</protein>
<dbReference type="InterPro" id="IPR004360">
    <property type="entry name" value="Glyas_Fos-R_dOase_dom"/>
</dbReference>
<dbReference type="Proteomes" id="UP000295783">
    <property type="component" value="Unassembled WGS sequence"/>
</dbReference>
<sequence length="131" mass="14289">MSETKIYPALKYDDAPAAIDWLERVFGFSKHMVAEGEHGSIAHAELRLGGAMVMLGSLGKPDPANPWADARAGTYVQIADIEEHYARARAAGAEIVRPLADTPYGAREYSVRDPGGHLWSFGTYDPFAPQE</sequence>
<dbReference type="PANTHER" id="PTHR34109:SF1">
    <property type="entry name" value="VOC DOMAIN-CONTAINING PROTEIN"/>
    <property type="match status" value="1"/>
</dbReference>
<accession>A0A4R6WRS9</accession>
<gene>
    <name evidence="2" type="ORF">A8950_2079</name>
</gene>
<dbReference type="EMBL" id="SNYW01000008">
    <property type="protein sequence ID" value="TDQ82257.1"/>
    <property type="molecule type" value="Genomic_DNA"/>
</dbReference>
<keyword evidence="3" id="KW-1185">Reference proteome</keyword>
<dbReference type="AlphaFoldDB" id="A0A4R6WRS9"/>
<dbReference type="InterPro" id="IPR037523">
    <property type="entry name" value="VOC_core"/>
</dbReference>
<dbReference type="InterPro" id="IPR029068">
    <property type="entry name" value="Glyas_Bleomycin-R_OHBP_Dase"/>
</dbReference>
<organism evidence="2 3">
    <name type="scientific">Dongia mobilis</name>
    <dbReference type="NCBI Taxonomy" id="578943"/>
    <lineage>
        <taxon>Bacteria</taxon>
        <taxon>Pseudomonadati</taxon>
        <taxon>Pseudomonadota</taxon>
        <taxon>Alphaproteobacteria</taxon>
        <taxon>Rhodospirillales</taxon>
        <taxon>Dongiaceae</taxon>
        <taxon>Dongia</taxon>
    </lineage>
</organism>
<evidence type="ECO:0000259" key="1">
    <source>
        <dbReference type="PROSITE" id="PS51819"/>
    </source>
</evidence>
<feature type="domain" description="VOC" evidence="1">
    <location>
        <begin position="4"/>
        <end position="124"/>
    </location>
</feature>
<dbReference type="SUPFAM" id="SSF54593">
    <property type="entry name" value="Glyoxalase/Bleomycin resistance protein/Dihydroxybiphenyl dioxygenase"/>
    <property type="match status" value="1"/>
</dbReference>
<evidence type="ECO:0000313" key="3">
    <source>
        <dbReference type="Proteomes" id="UP000295783"/>
    </source>
</evidence>
<evidence type="ECO:0000313" key="2">
    <source>
        <dbReference type="EMBL" id="TDQ82257.1"/>
    </source>
</evidence>
<dbReference type="Pfam" id="PF00903">
    <property type="entry name" value="Glyoxalase"/>
    <property type="match status" value="1"/>
</dbReference>